<dbReference type="SUPFAM" id="SSF53756">
    <property type="entry name" value="UDP-Glycosyltransferase/glycogen phosphorylase"/>
    <property type="match status" value="1"/>
</dbReference>
<dbReference type="Pfam" id="PF00534">
    <property type="entry name" value="Glycos_transf_1"/>
    <property type="match status" value="1"/>
</dbReference>
<dbReference type="InterPro" id="IPR038013">
    <property type="entry name" value="ALG11"/>
</dbReference>
<dbReference type="CDD" id="cd03806">
    <property type="entry name" value="GT4_ALG11-like"/>
    <property type="match status" value="1"/>
</dbReference>
<dbReference type="UniPathway" id="UPA00378"/>
<keyword evidence="10 14" id="KW-1133">Transmembrane helix</keyword>
<keyword evidence="6 14" id="KW-0328">Glycosyltransferase</keyword>
<evidence type="ECO:0000256" key="10">
    <source>
        <dbReference type="ARBA" id="ARBA00022989"/>
    </source>
</evidence>
<dbReference type="PANTHER" id="PTHR45919:SF1">
    <property type="entry name" value="GDP-MAN:MAN(3)GLCNAC(2)-PP-DOL ALPHA-1,2-MANNOSYLTRANSFERASE"/>
    <property type="match status" value="1"/>
</dbReference>
<protein>
    <recommendedName>
        <fullName evidence="5 14">GDP-Man:Man(3)GlcNAc(2)-PP-Dol alpha-1,2-mannosyltransferase</fullName>
        <ecNumber evidence="4 14">2.4.1.131</ecNumber>
    </recommendedName>
</protein>
<dbReference type="InterPro" id="IPR001296">
    <property type="entry name" value="Glyco_trans_1"/>
</dbReference>
<comment type="pathway">
    <text evidence="2 14">Protein modification; protein glycosylation.</text>
</comment>
<keyword evidence="9 14" id="KW-0256">Endoplasmic reticulum</keyword>
<dbReference type="GO" id="GO:0004377">
    <property type="term" value="F:GDP-Man:Man(3)GlcNAc(2)-PP-Dol alpha-1,2-mannosyltransferase activity"/>
    <property type="evidence" value="ECO:0007669"/>
    <property type="project" value="UniProtKB-UniRule"/>
</dbReference>
<evidence type="ECO:0000259" key="15">
    <source>
        <dbReference type="Pfam" id="PF00534"/>
    </source>
</evidence>
<evidence type="ECO:0000313" key="17">
    <source>
        <dbReference type="EMBL" id="RKF61300.1"/>
    </source>
</evidence>
<dbReference type="AlphaFoldDB" id="A0A420HV60"/>
<gene>
    <name evidence="17" type="ORF">GcC1_158007</name>
</gene>
<sequence length="546" mass="61635">MGSLQLQTYNMTIIFNLLGFAIIILLLLGPLLILRVGKIVSHPLRKKNAARRAKILQILENEEKVWESVGKKRRDSDEWESVERYTTETFPVKAVQSAEWDGIVGFFHPFCNAGGGGERVLWAAILAIQSRWPKAKCVVYTGDLDLNKEAILARVQKCFNINLHQPSIYFLYLTKRSWVLASSWPHFTLLGQSVGSLVLAWEAFSLLIPDIFIDTMGYAFSLAFCKLLFRNLPTGAYVHYPTISTDMISSLNSNPLSTIKGVNGGKGVGFVGFGKKIYWNLFAKIYSIVGGSIDAVMTNSSWTQDHIVSLWGPWRSRFKKAAPIIVYPPVAVRELVGEFELSTVEERKRHPVILYLGQFRPEKNHPLILRSFSKFKKSCTPTSVTAKLILVGSVRDDDDKDRVRKLRLLAQKLEINDSVVFKLDATWPEVLEWLGRASIGVNGMWNEHFGIGIVEYQAAGLIPVVHNSGGPKRDIVKTLDGLPTGFHANTAAEYAEYFEAILSMSDREKVDMRQRARKNTERFTEEIFVNGWIKQMEVLVAMQCPF</sequence>
<evidence type="ECO:0000256" key="3">
    <source>
        <dbReference type="ARBA" id="ARBA00009481"/>
    </source>
</evidence>
<evidence type="ECO:0000256" key="4">
    <source>
        <dbReference type="ARBA" id="ARBA00012645"/>
    </source>
</evidence>
<evidence type="ECO:0000256" key="6">
    <source>
        <dbReference type="ARBA" id="ARBA00022676"/>
    </source>
</evidence>
<feature type="domain" description="Glycosyl transferase family 1" evidence="15">
    <location>
        <begin position="346"/>
        <end position="519"/>
    </location>
</feature>
<dbReference type="InterPro" id="IPR031814">
    <property type="entry name" value="ALG11_N"/>
</dbReference>
<dbReference type="GO" id="GO:0006487">
    <property type="term" value="P:protein N-linked glycosylation"/>
    <property type="evidence" value="ECO:0007669"/>
    <property type="project" value="TreeGrafter"/>
</dbReference>
<keyword evidence="11 14" id="KW-0472">Membrane</keyword>
<evidence type="ECO:0000256" key="14">
    <source>
        <dbReference type="RuleBase" id="RU367051"/>
    </source>
</evidence>
<evidence type="ECO:0000256" key="2">
    <source>
        <dbReference type="ARBA" id="ARBA00004922"/>
    </source>
</evidence>
<comment type="catalytic activity">
    <reaction evidence="12 14">
        <text>an alpha-D-Man-(1-&gt;3)-[alpha-D-Man-(1-&gt;6)]-beta-D-Man-(1-&gt;4)-beta-D-GlcNAc-(1-&gt;4)-alpha-D-GlcNAc-diphospho-di-trans,poly-cis-dolichol + 2 GDP-alpha-D-mannose = an alpha-D-Man-(1-&gt;2)-alpha-D-Man-(1-&gt;2)-alpha-D-Man-(1-&gt;3)-[alpha-D-Man-(1-&gt;6)]-beta-D-Man-(1-&gt;4)-beta-D-GlcNAc-(1-&gt;4)-alpha-D-GlcNAc-diphospho-di-trans,poly-cis-dolichol + 2 GDP + 2 H(+)</text>
        <dbReference type="Rhea" id="RHEA:29523"/>
        <dbReference type="Rhea" id="RHEA-COMP:19515"/>
        <dbReference type="Rhea" id="RHEA-COMP:19516"/>
        <dbReference type="ChEBI" id="CHEBI:15378"/>
        <dbReference type="ChEBI" id="CHEBI:57527"/>
        <dbReference type="ChEBI" id="CHEBI:58189"/>
        <dbReference type="ChEBI" id="CHEBI:132511"/>
        <dbReference type="ChEBI" id="CHEBI:132515"/>
        <dbReference type="EC" id="2.4.1.131"/>
    </reaction>
    <physiologicalReaction direction="left-to-right" evidence="12 14">
        <dbReference type="Rhea" id="RHEA:29524"/>
    </physiologicalReaction>
</comment>
<name>A0A420HV60_9PEZI</name>
<dbReference type="EC" id="2.4.1.131" evidence="4 14"/>
<feature type="transmembrane region" description="Helical" evidence="14">
    <location>
        <begin position="13"/>
        <end position="37"/>
    </location>
</feature>
<organism evidence="17 18">
    <name type="scientific">Golovinomyces cichoracearum</name>
    <dbReference type="NCBI Taxonomy" id="62708"/>
    <lineage>
        <taxon>Eukaryota</taxon>
        <taxon>Fungi</taxon>
        <taxon>Dikarya</taxon>
        <taxon>Ascomycota</taxon>
        <taxon>Pezizomycotina</taxon>
        <taxon>Leotiomycetes</taxon>
        <taxon>Erysiphales</taxon>
        <taxon>Erysiphaceae</taxon>
        <taxon>Golovinomyces</taxon>
    </lineage>
</organism>
<reference evidence="17 18" key="1">
    <citation type="journal article" date="2018" name="BMC Genomics">
        <title>Comparative genome analyses reveal sequence features reflecting distinct modes of host-adaptation between dicot and monocot powdery mildew.</title>
        <authorList>
            <person name="Wu Y."/>
            <person name="Ma X."/>
            <person name="Pan Z."/>
            <person name="Kale S.D."/>
            <person name="Song Y."/>
            <person name="King H."/>
            <person name="Zhang Q."/>
            <person name="Presley C."/>
            <person name="Deng X."/>
            <person name="Wei C.I."/>
            <person name="Xiao S."/>
        </authorList>
    </citation>
    <scope>NUCLEOTIDE SEQUENCE [LARGE SCALE GENOMIC DNA]</scope>
    <source>
        <strain evidence="17">UCSC1</strain>
    </source>
</reference>
<evidence type="ECO:0000259" key="16">
    <source>
        <dbReference type="Pfam" id="PF15924"/>
    </source>
</evidence>
<evidence type="ECO:0000256" key="11">
    <source>
        <dbReference type="ARBA" id="ARBA00023136"/>
    </source>
</evidence>
<dbReference type="Proteomes" id="UP000285405">
    <property type="component" value="Unassembled WGS sequence"/>
</dbReference>
<dbReference type="EMBL" id="MCBR01015801">
    <property type="protein sequence ID" value="RKF61300.1"/>
    <property type="molecule type" value="Genomic_DNA"/>
</dbReference>
<accession>A0A420HV60</accession>
<comment type="function">
    <text evidence="13 14">GDP-Man:Man(3)GlcNAc(2)-PP-Dol alpha-1,2-mannosyltransferase that operates in the biosynthetic pathway of dolichol-linked oligosaccharides, the glycan precursors employed in protein asparagine (N)-glycosylation. The assembly of dolichol-linked oligosaccharides begins on the cytosolic side of the endoplasmic reticulum membrane and finishes in its lumen. The sequential addition of sugars to dolichol pyrophosphate produces dolichol-linked oligosaccharides containing fourteen sugars, including two GlcNAcs, nine mannoses and three glucoses. Once assembled, the oligosaccharide is transferred from the lipid to nascent proteins by oligosaccharyltransferases. Catalyzes, on the cytoplasmic face of the endoplasmic reticulum, the addition of the fourth and fifth mannose residues to the dolichol-linked oligosaccharide chain, to produce Man(5)GlcNAc(2)-PP-dolichol core oligosaccharide.</text>
</comment>
<dbReference type="GO" id="GO:0005789">
    <property type="term" value="C:endoplasmic reticulum membrane"/>
    <property type="evidence" value="ECO:0007669"/>
    <property type="project" value="UniProtKB-SubCell"/>
</dbReference>
<evidence type="ECO:0000256" key="8">
    <source>
        <dbReference type="ARBA" id="ARBA00022692"/>
    </source>
</evidence>
<proteinExistence type="inferred from homology"/>
<feature type="domain" description="ALG11 mannosyltransferase N-terminal" evidence="16">
    <location>
        <begin position="103"/>
        <end position="311"/>
    </location>
</feature>
<evidence type="ECO:0000256" key="7">
    <source>
        <dbReference type="ARBA" id="ARBA00022679"/>
    </source>
</evidence>
<dbReference type="PANTHER" id="PTHR45919">
    <property type="entry name" value="GDP-MAN:MAN(3)GLCNAC(2)-PP-DOL ALPHA-1,2-MANNOSYLTRANSFERASE"/>
    <property type="match status" value="1"/>
</dbReference>
<dbReference type="Gene3D" id="3.40.50.2000">
    <property type="entry name" value="Glycogen Phosphorylase B"/>
    <property type="match status" value="1"/>
</dbReference>
<comment type="caution">
    <text evidence="17">The sequence shown here is derived from an EMBL/GenBank/DDBJ whole genome shotgun (WGS) entry which is preliminary data.</text>
</comment>
<dbReference type="OrthoDB" id="2276068at2759"/>
<evidence type="ECO:0000256" key="5">
    <source>
        <dbReference type="ARBA" id="ARBA00022018"/>
    </source>
</evidence>
<keyword evidence="7 14" id="KW-0808">Transferase</keyword>
<evidence type="ECO:0000256" key="12">
    <source>
        <dbReference type="ARBA" id="ARBA00045065"/>
    </source>
</evidence>
<evidence type="ECO:0000256" key="9">
    <source>
        <dbReference type="ARBA" id="ARBA00022824"/>
    </source>
</evidence>
<comment type="similarity">
    <text evidence="3 14">Belongs to the glycosyltransferase group 1 family. Glycosyltransferase 4 subfamily.</text>
</comment>
<comment type="subcellular location">
    <subcellularLocation>
        <location evidence="1">Endoplasmic reticulum membrane</location>
        <topology evidence="1">Single-pass membrane protein</topology>
    </subcellularLocation>
</comment>
<keyword evidence="8 14" id="KW-0812">Transmembrane</keyword>
<evidence type="ECO:0000313" key="18">
    <source>
        <dbReference type="Proteomes" id="UP000285405"/>
    </source>
</evidence>
<dbReference type="Pfam" id="PF15924">
    <property type="entry name" value="ALG11_N"/>
    <property type="match status" value="1"/>
</dbReference>
<evidence type="ECO:0000256" key="1">
    <source>
        <dbReference type="ARBA" id="ARBA00004389"/>
    </source>
</evidence>
<evidence type="ECO:0000256" key="13">
    <source>
        <dbReference type="ARBA" id="ARBA00056799"/>
    </source>
</evidence>
<dbReference type="FunFam" id="3.40.50.2000:FF:000168">
    <property type="entry name" value="Alpha-1,2-mannosyltransferase (Alg11), putative"/>
    <property type="match status" value="1"/>
</dbReference>